<evidence type="ECO:0000313" key="7">
    <source>
        <dbReference type="Proteomes" id="UP001190700"/>
    </source>
</evidence>
<evidence type="ECO:0000256" key="1">
    <source>
        <dbReference type="ARBA" id="ARBA00004141"/>
    </source>
</evidence>
<dbReference type="AlphaFoldDB" id="A0AAE0LCD7"/>
<evidence type="ECO:0000256" key="2">
    <source>
        <dbReference type="ARBA" id="ARBA00022692"/>
    </source>
</evidence>
<keyword evidence="7" id="KW-1185">Reference proteome</keyword>
<comment type="caution">
    <text evidence="6">The sequence shown here is derived from an EMBL/GenBank/DDBJ whole genome shotgun (WGS) entry which is preliminary data.</text>
</comment>
<dbReference type="Proteomes" id="UP001190700">
    <property type="component" value="Unassembled WGS sequence"/>
</dbReference>
<keyword evidence="2 5" id="KW-0812">Transmembrane</keyword>
<reference evidence="6 7" key="1">
    <citation type="journal article" date="2015" name="Genome Biol. Evol.">
        <title>Comparative Genomics of a Bacterivorous Green Alga Reveals Evolutionary Causalities and Consequences of Phago-Mixotrophic Mode of Nutrition.</title>
        <authorList>
            <person name="Burns J.A."/>
            <person name="Paasch A."/>
            <person name="Narechania A."/>
            <person name="Kim E."/>
        </authorList>
    </citation>
    <scope>NUCLEOTIDE SEQUENCE [LARGE SCALE GENOMIC DNA]</scope>
    <source>
        <strain evidence="6 7">PLY_AMNH</strain>
    </source>
</reference>
<dbReference type="SMART" id="SM01417">
    <property type="entry name" value="Solute_trans_a"/>
    <property type="match status" value="1"/>
</dbReference>
<feature type="transmembrane region" description="Helical" evidence="5">
    <location>
        <begin position="193"/>
        <end position="214"/>
    </location>
</feature>
<feature type="transmembrane region" description="Helical" evidence="5">
    <location>
        <begin position="266"/>
        <end position="284"/>
    </location>
</feature>
<dbReference type="InterPro" id="IPR005178">
    <property type="entry name" value="Ostalpha/TMEM184C"/>
</dbReference>
<gene>
    <name evidence="6" type="ORF">CYMTET_12213</name>
</gene>
<feature type="transmembrane region" description="Helical" evidence="5">
    <location>
        <begin position="164"/>
        <end position="187"/>
    </location>
</feature>
<keyword evidence="4 5" id="KW-0472">Membrane</keyword>
<proteinExistence type="predicted"/>
<name>A0AAE0LCD7_9CHLO</name>
<feature type="transmembrane region" description="Helical" evidence="5">
    <location>
        <begin position="24"/>
        <end position="44"/>
    </location>
</feature>
<dbReference type="Pfam" id="PF03619">
    <property type="entry name" value="Solute_trans_a"/>
    <property type="match status" value="1"/>
</dbReference>
<feature type="transmembrane region" description="Helical" evidence="5">
    <location>
        <begin position="64"/>
        <end position="86"/>
    </location>
</feature>
<sequence>MGSGEDDDDDDNEITNIKEFIEEYPAFGITLLVATIVCLLYVAIRSYRHLKLLESRPPSQRRTYYYVISSFPLVIAFYCLCVVLSPRLSVWFEVVRETWFSVTLLYFGWLLIDLAGGEFAMVKELSSAGEQHWWNIPPCGCLITPCSKPTTFSRKTLVNCQLMLVQYIVIVPCLALAEAINLAAQRYRASGTLYFLAALVVVSSLISLQGLAVLLSALKTYMDDYQIPQKVRSIAGMIFLIIVQPAIILLLGFFCSPDRHAFSVKAWATLCNCCLLLIELIPLYEYTASAYPHSELEDDEAMPLVTPKNPADNSGY</sequence>
<comment type="subcellular location">
    <subcellularLocation>
        <location evidence="1">Membrane</location>
        <topology evidence="1">Multi-pass membrane protein</topology>
    </subcellularLocation>
</comment>
<dbReference type="EMBL" id="LGRX02004607">
    <property type="protein sequence ID" value="KAK3279932.1"/>
    <property type="molecule type" value="Genomic_DNA"/>
</dbReference>
<evidence type="ECO:0000313" key="6">
    <source>
        <dbReference type="EMBL" id="KAK3279932.1"/>
    </source>
</evidence>
<evidence type="ECO:0000256" key="4">
    <source>
        <dbReference type="ARBA" id="ARBA00023136"/>
    </source>
</evidence>
<evidence type="ECO:0000256" key="5">
    <source>
        <dbReference type="SAM" id="Phobius"/>
    </source>
</evidence>
<dbReference type="PANTHER" id="PTHR23423">
    <property type="entry name" value="ORGANIC SOLUTE TRANSPORTER-RELATED"/>
    <property type="match status" value="1"/>
</dbReference>
<evidence type="ECO:0000256" key="3">
    <source>
        <dbReference type="ARBA" id="ARBA00022989"/>
    </source>
</evidence>
<organism evidence="6 7">
    <name type="scientific">Cymbomonas tetramitiformis</name>
    <dbReference type="NCBI Taxonomy" id="36881"/>
    <lineage>
        <taxon>Eukaryota</taxon>
        <taxon>Viridiplantae</taxon>
        <taxon>Chlorophyta</taxon>
        <taxon>Pyramimonadophyceae</taxon>
        <taxon>Pyramimonadales</taxon>
        <taxon>Pyramimonadaceae</taxon>
        <taxon>Cymbomonas</taxon>
    </lineage>
</organism>
<dbReference type="GO" id="GO:0016020">
    <property type="term" value="C:membrane"/>
    <property type="evidence" value="ECO:0007669"/>
    <property type="project" value="UniProtKB-SubCell"/>
</dbReference>
<keyword evidence="3 5" id="KW-1133">Transmembrane helix</keyword>
<accession>A0AAE0LCD7</accession>
<protein>
    <submittedName>
        <fullName evidence="6">Uncharacterized protein</fullName>
    </submittedName>
</protein>
<feature type="transmembrane region" description="Helical" evidence="5">
    <location>
        <begin position="234"/>
        <end position="254"/>
    </location>
</feature>